<dbReference type="Gene3D" id="1.20.120.1770">
    <property type="match status" value="1"/>
</dbReference>
<sequence length="268" mass="28554">MAGTPMVIMWRNADGSVTVSQREATGLVEPVPVVSPARRATLSRLSGPNSSAENSPILAFDIPSDGANATQSLIWAFGITIPSADPASNIEQHLDAGTFTLNLTKTLDNVPDSSSTQTRPDGRSTSASALLVAHAVVSAVGFLVLLPLSALIGRWARTFTPRWFSAHWFITVVLGIPAVCIGWALGPLAVTQEGKAHAVTAHQVCGVLLLALYLIEIALGTIAHMRRKSDAPHPPRNVAHILLGLTLFGLSIFEVRGNHPALWDRVRF</sequence>
<dbReference type="Pfam" id="PF03188">
    <property type="entry name" value="Cytochrom_B561"/>
    <property type="match status" value="1"/>
</dbReference>
<evidence type="ECO:0000256" key="4">
    <source>
        <dbReference type="ARBA" id="ARBA00022982"/>
    </source>
</evidence>
<feature type="transmembrane region" description="Helical" evidence="7">
    <location>
        <begin position="164"/>
        <end position="186"/>
    </location>
</feature>
<keyword evidence="4" id="KW-0249">Electron transport</keyword>
<comment type="subcellular location">
    <subcellularLocation>
        <location evidence="1">Membrane</location>
    </subcellularLocation>
</comment>
<evidence type="ECO:0000256" key="5">
    <source>
        <dbReference type="ARBA" id="ARBA00022989"/>
    </source>
</evidence>
<dbReference type="Proteomes" id="UP000193067">
    <property type="component" value="Unassembled WGS sequence"/>
</dbReference>
<dbReference type="OrthoDB" id="366214at2759"/>
<keyword evidence="10" id="KW-1185">Reference proteome</keyword>
<feature type="transmembrane region" description="Helical" evidence="7">
    <location>
        <begin position="129"/>
        <end position="152"/>
    </location>
</feature>
<keyword evidence="3 7" id="KW-0812">Transmembrane</keyword>
<feature type="domain" description="Cytochrome b561" evidence="8">
    <location>
        <begin position="133"/>
        <end position="259"/>
    </location>
</feature>
<dbReference type="STRING" id="1353009.A0A1Y2INZ3"/>
<dbReference type="Pfam" id="PF16010">
    <property type="entry name" value="CDH-cyt"/>
    <property type="match status" value="1"/>
</dbReference>
<evidence type="ECO:0000256" key="1">
    <source>
        <dbReference type="ARBA" id="ARBA00004370"/>
    </source>
</evidence>
<dbReference type="EMBL" id="KZ084103">
    <property type="protein sequence ID" value="OSD02836.1"/>
    <property type="molecule type" value="Genomic_DNA"/>
</dbReference>
<feature type="transmembrane region" description="Helical" evidence="7">
    <location>
        <begin position="206"/>
        <end position="225"/>
    </location>
</feature>
<evidence type="ECO:0000256" key="3">
    <source>
        <dbReference type="ARBA" id="ARBA00022692"/>
    </source>
</evidence>
<dbReference type="AlphaFoldDB" id="A0A1Y2INZ3"/>
<evidence type="ECO:0000259" key="8">
    <source>
        <dbReference type="SMART" id="SM00665"/>
    </source>
</evidence>
<evidence type="ECO:0000256" key="6">
    <source>
        <dbReference type="ARBA" id="ARBA00023136"/>
    </source>
</evidence>
<dbReference type="InterPro" id="IPR015920">
    <property type="entry name" value="Cellobiose_DH-like_cyt"/>
</dbReference>
<dbReference type="CDD" id="cd09630">
    <property type="entry name" value="CDH_like_cytochrome"/>
    <property type="match status" value="1"/>
</dbReference>
<dbReference type="PANTHER" id="PTHR47797">
    <property type="entry name" value="DEHYDROGENASE, PUTATIVE (AFU_ORTHOLOGUE AFUA_8G05805)-RELATED"/>
    <property type="match status" value="1"/>
</dbReference>
<evidence type="ECO:0000313" key="10">
    <source>
        <dbReference type="Proteomes" id="UP000193067"/>
    </source>
</evidence>
<dbReference type="GO" id="GO:0016020">
    <property type="term" value="C:membrane"/>
    <property type="evidence" value="ECO:0007669"/>
    <property type="project" value="UniProtKB-SubCell"/>
</dbReference>
<evidence type="ECO:0000313" key="9">
    <source>
        <dbReference type="EMBL" id="OSD02836.1"/>
    </source>
</evidence>
<evidence type="ECO:0000256" key="7">
    <source>
        <dbReference type="SAM" id="Phobius"/>
    </source>
</evidence>
<protein>
    <recommendedName>
        <fullName evidence="8">Cytochrome b561 domain-containing protein</fullName>
    </recommendedName>
</protein>
<proteinExistence type="predicted"/>
<accession>A0A1Y2INZ3</accession>
<dbReference type="PANTHER" id="PTHR47797:SF3">
    <property type="entry name" value="CYTOCHROME B561 DOMAIN-CONTAINING PROTEIN"/>
    <property type="match status" value="1"/>
</dbReference>
<evidence type="ECO:0000256" key="2">
    <source>
        <dbReference type="ARBA" id="ARBA00022448"/>
    </source>
</evidence>
<dbReference type="InterPro" id="IPR006593">
    <property type="entry name" value="Cyt_b561/ferric_Rdtase_TM"/>
</dbReference>
<name>A0A1Y2INZ3_TRAC3</name>
<reference evidence="9 10" key="1">
    <citation type="journal article" date="2015" name="Biotechnol. Biofuels">
        <title>Enhanced degradation of softwood versus hardwood by the white-rot fungus Pycnoporus coccineus.</title>
        <authorList>
            <person name="Couturier M."/>
            <person name="Navarro D."/>
            <person name="Chevret D."/>
            <person name="Henrissat B."/>
            <person name="Piumi F."/>
            <person name="Ruiz-Duenas F.J."/>
            <person name="Martinez A.T."/>
            <person name="Grigoriev I.V."/>
            <person name="Riley R."/>
            <person name="Lipzen A."/>
            <person name="Berrin J.G."/>
            <person name="Master E.R."/>
            <person name="Rosso M.N."/>
        </authorList>
    </citation>
    <scope>NUCLEOTIDE SEQUENCE [LARGE SCALE GENOMIC DNA]</scope>
    <source>
        <strain evidence="9 10">BRFM310</strain>
    </source>
</reference>
<feature type="transmembrane region" description="Helical" evidence="7">
    <location>
        <begin position="237"/>
        <end position="255"/>
    </location>
</feature>
<dbReference type="CDD" id="cd08760">
    <property type="entry name" value="Cyt_b561_FRRS1_like"/>
    <property type="match status" value="1"/>
</dbReference>
<dbReference type="SUPFAM" id="SSF49344">
    <property type="entry name" value="CBD9-like"/>
    <property type="match status" value="1"/>
</dbReference>
<dbReference type="SMART" id="SM00665">
    <property type="entry name" value="B561"/>
    <property type="match status" value="1"/>
</dbReference>
<organism evidence="9 10">
    <name type="scientific">Trametes coccinea (strain BRFM310)</name>
    <name type="common">Pycnoporus coccineus</name>
    <dbReference type="NCBI Taxonomy" id="1353009"/>
    <lineage>
        <taxon>Eukaryota</taxon>
        <taxon>Fungi</taxon>
        <taxon>Dikarya</taxon>
        <taxon>Basidiomycota</taxon>
        <taxon>Agaricomycotina</taxon>
        <taxon>Agaricomycetes</taxon>
        <taxon>Polyporales</taxon>
        <taxon>Polyporaceae</taxon>
        <taxon>Trametes</taxon>
    </lineage>
</organism>
<keyword evidence="2" id="KW-0813">Transport</keyword>
<dbReference type="Gene3D" id="2.60.40.1210">
    <property type="entry name" value="Cellobiose dehydrogenase, cytochrome domain"/>
    <property type="match status" value="1"/>
</dbReference>
<keyword evidence="5 7" id="KW-1133">Transmembrane helix</keyword>
<gene>
    <name evidence="9" type="ORF">PYCCODRAFT_1444915</name>
</gene>
<keyword evidence="6 7" id="KW-0472">Membrane</keyword>